<dbReference type="GO" id="GO:0005737">
    <property type="term" value="C:cytoplasm"/>
    <property type="evidence" value="ECO:0000318"/>
    <property type="project" value="GO_Central"/>
</dbReference>
<dbReference type="RefSeq" id="WP_012259011.1">
    <property type="nucleotide sequence ID" value="NC_010175.1"/>
</dbReference>
<dbReference type="EnsemblBacteria" id="ABY36358">
    <property type="protein sequence ID" value="ABY36358"/>
    <property type="gene ID" value="Caur_3162"/>
</dbReference>
<dbReference type="PIRSF" id="PIRSF000709">
    <property type="entry name" value="6PFK_2-Ptase"/>
    <property type="match status" value="1"/>
</dbReference>
<dbReference type="STRING" id="324602.Caur_3162"/>
<dbReference type="SMART" id="SM00855">
    <property type="entry name" value="PGAM"/>
    <property type="match status" value="1"/>
</dbReference>
<feature type="site" description="Transition state stabilizer" evidence="3">
    <location>
        <position position="150"/>
    </location>
</feature>
<dbReference type="CDD" id="cd07067">
    <property type="entry name" value="HP_PGM_like"/>
    <property type="match status" value="1"/>
</dbReference>
<dbReference type="PANTHER" id="PTHR48100:SF59">
    <property type="entry name" value="ADENOSYLCOBALAMIN_ALPHA-RIBAZOLE PHOSPHATASE"/>
    <property type="match status" value="1"/>
</dbReference>
<organism evidence="4 5">
    <name type="scientific">Chloroflexus aurantiacus (strain ATCC 29366 / DSM 635 / J-10-fl)</name>
    <dbReference type="NCBI Taxonomy" id="324602"/>
    <lineage>
        <taxon>Bacteria</taxon>
        <taxon>Bacillati</taxon>
        <taxon>Chloroflexota</taxon>
        <taxon>Chloroflexia</taxon>
        <taxon>Chloroflexales</taxon>
        <taxon>Chloroflexineae</taxon>
        <taxon>Chloroflexaceae</taxon>
        <taxon>Chloroflexus</taxon>
    </lineage>
</organism>
<dbReference type="PANTHER" id="PTHR48100">
    <property type="entry name" value="BROAD-SPECIFICITY PHOSPHATASE YOR283W-RELATED"/>
    <property type="match status" value="1"/>
</dbReference>
<dbReference type="Pfam" id="PF00300">
    <property type="entry name" value="His_Phos_1"/>
    <property type="match status" value="1"/>
</dbReference>
<evidence type="ECO:0000313" key="5">
    <source>
        <dbReference type="Proteomes" id="UP000002008"/>
    </source>
</evidence>
<dbReference type="KEGG" id="cau:Caur_3162"/>
<feature type="binding site" evidence="2">
    <location>
        <position position="57"/>
    </location>
    <ligand>
        <name>substrate</name>
    </ligand>
</feature>
<feature type="active site" description="Proton donor/acceptor" evidence="1">
    <location>
        <position position="81"/>
    </location>
</feature>
<dbReference type="GO" id="GO:0016791">
    <property type="term" value="F:phosphatase activity"/>
    <property type="evidence" value="ECO:0000318"/>
    <property type="project" value="GO_Central"/>
</dbReference>
<dbReference type="SUPFAM" id="SSF53254">
    <property type="entry name" value="Phosphoglycerate mutase-like"/>
    <property type="match status" value="1"/>
</dbReference>
<sequence length="209" mass="23587">MRLILVRHGETPWNQTLQYQGHAPIPLNERGREQARRAGIRLVRSGAVALYSSDLPRAWETAEIIGSHVNLQPVAMPDLREIDVGLWEGLTPDELYQRFPDHMREYDRDPARTVRLGGESYAQLQARVLRAFARIEAAHRNGETIIVVSHGGSIRALFCHIIGLDLANFSKLWLDNGSLSEIVRGRSGWRLLRMNDVAHLEELVAEGGE</sequence>
<keyword evidence="5" id="KW-1185">Reference proteome</keyword>
<dbReference type="HOGENOM" id="CLU_033323_8_4_0"/>
<dbReference type="InterPro" id="IPR029033">
    <property type="entry name" value="His_PPase_superfam"/>
</dbReference>
<dbReference type="EMBL" id="CP000909">
    <property type="protein sequence ID" value="ABY36358.1"/>
    <property type="molecule type" value="Genomic_DNA"/>
</dbReference>
<reference evidence="5" key="1">
    <citation type="journal article" date="2011" name="BMC Genomics">
        <title>Complete genome sequence of the filamentous anoxygenic phototrophic bacterium Chloroflexus aurantiacus.</title>
        <authorList>
            <person name="Tang K.H."/>
            <person name="Barry K."/>
            <person name="Chertkov O."/>
            <person name="Dalin E."/>
            <person name="Han C.S."/>
            <person name="Hauser L.J."/>
            <person name="Honchak B.M."/>
            <person name="Karbach L.E."/>
            <person name="Land M.L."/>
            <person name="Lapidus A."/>
            <person name="Larimer F.W."/>
            <person name="Mikhailova N."/>
            <person name="Pitluck S."/>
            <person name="Pierson B.K."/>
            <person name="Blankenship R.E."/>
        </authorList>
    </citation>
    <scope>NUCLEOTIDE SEQUENCE [LARGE SCALE GENOMIC DNA]</scope>
    <source>
        <strain evidence="5">ATCC 29366 / DSM 635 / J-10-fl</strain>
    </source>
</reference>
<dbReference type="Proteomes" id="UP000002008">
    <property type="component" value="Chromosome"/>
</dbReference>
<dbReference type="AlphaFoldDB" id="A9WI66"/>
<evidence type="ECO:0000256" key="2">
    <source>
        <dbReference type="PIRSR" id="PIRSR613078-2"/>
    </source>
</evidence>
<evidence type="ECO:0000313" key="4">
    <source>
        <dbReference type="EMBL" id="ABY36358.1"/>
    </source>
</evidence>
<dbReference type="InterPro" id="IPR001345">
    <property type="entry name" value="PG/BPGM_mutase_AS"/>
</dbReference>
<evidence type="ECO:0000256" key="1">
    <source>
        <dbReference type="PIRSR" id="PIRSR613078-1"/>
    </source>
</evidence>
<evidence type="ECO:0000256" key="3">
    <source>
        <dbReference type="PIRSR" id="PIRSR613078-3"/>
    </source>
</evidence>
<dbReference type="PROSITE" id="PS00175">
    <property type="entry name" value="PG_MUTASE"/>
    <property type="match status" value="1"/>
</dbReference>
<feature type="binding site" evidence="2">
    <location>
        <begin position="7"/>
        <end position="14"/>
    </location>
    <ligand>
        <name>substrate</name>
    </ligand>
</feature>
<name>A9WI66_CHLAA</name>
<protein>
    <submittedName>
        <fullName evidence="4">Phosphoglycerate mutase</fullName>
    </submittedName>
</protein>
<proteinExistence type="predicted"/>
<dbReference type="InParanoid" id="A9WI66"/>
<dbReference type="eggNOG" id="COG0406">
    <property type="taxonomic scope" value="Bacteria"/>
</dbReference>
<dbReference type="InterPro" id="IPR013078">
    <property type="entry name" value="His_Pase_superF_clade-1"/>
</dbReference>
<feature type="active site" description="Tele-phosphohistidine intermediate" evidence="1">
    <location>
        <position position="8"/>
    </location>
</feature>
<dbReference type="InterPro" id="IPR050275">
    <property type="entry name" value="PGM_Phosphatase"/>
</dbReference>
<gene>
    <name evidence="4" type="ordered locus">Caur_3162</name>
</gene>
<dbReference type="FunCoup" id="A9WI66">
    <property type="interactions" value="368"/>
</dbReference>
<accession>A9WI66</accession>
<dbReference type="Gene3D" id="3.40.50.1240">
    <property type="entry name" value="Phosphoglycerate mutase-like"/>
    <property type="match status" value="1"/>
</dbReference>
<dbReference type="PATRIC" id="fig|324602.8.peg.3569"/>